<sequence>MNLRILFITVAFLLCVQFTQSEEDYFSAFLIKIALETTLNEIKNTGHVVIFKNLHIKTPGILDDVIMGAIGVRNVTLYGLSTLEYSDAVDVDKEMENNVAIKIYNIDVNATLEKIGLHTVYELDLNLLNELPLYGKGDIQLEVRNVDIKTNATFNDRNGLKLQDLDFDLTFRSSNESYVTGFWHNSNVSQFITKILNKIERYIAMLYNYHKECFKCIIKQIIKIIINHKLTKEKLTYSRCKCLEGSAFIDKLQEIIIAVDSKAINNILARLKEMLEDKEKLKKIAKEIICAATFFQKAYFDLNNIIK</sequence>
<dbReference type="EMBL" id="OU900095">
    <property type="protein sequence ID" value="CAG9858337.1"/>
    <property type="molecule type" value="Genomic_DNA"/>
</dbReference>
<organism evidence="3 4">
    <name type="scientific">Phyllotreta striolata</name>
    <name type="common">Striped flea beetle</name>
    <name type="synonym">Crioceris striolata</name>
    <dbReference type="NCBI Taxonomy" id="444603"/>
    <lineage>
        <taxon>Eukaryota</taxon>
        <taxon>Metazoa</taxon>
        <taxon>Ecdysozoa</taxon>
        <taxon>Arthropoda</taxon>
        <taxon>Hexapoda</taxon>
        <taxon>Insecta</taxon>
        <taxon>Pterygota</taxon>
        <taxon>Neoptera</taxon>
        <taxon>Endopterygota</taxon>
        <taxon>Coleoptera</taxon>
        <taxon>Polyphaga</taxon>
        <taxon>Cucujiformia</taxon>
        <taxon>Chrysomeloidea</taxon>
        <taxon>Chrysomelidae</taxon>
        <taxon>Galerucinae</taxon>
        <taxon>Alticini</taxon>
        <taxon>Phyllotreta</taxon>
    </lineage>
</organism>
<dbReference type="AlphaFoldDB" id="A0A9N9TMT2"/>
<reference evidence="3" key="1">
    <citation type="submission" date="2022-01" db="EMBL/GenBank/DDBJ databases">
        <authorList>
            <person name="King R."/>
        </authorList>
    </citation>
    <scope>NUCLEOTIDE SEQUENCE</scope>
</reference>
<feature type="chain" id="PRO_5040350519" evidence="2">
    <location>
        <begin position="22"/>
        <end position="307"/>
    </location>
</feature>
<dbReference type="Proteomes" id="UP001153712">
    <property type="component" value="Chromosome 2"/>
</dbReference>
<proteinExistence type="predicted"/>
<evidence type="ECO:0000256" key="1">
    <source>
        <dbReference type="SAM" id="Coils"/>
    </source>
</evidence>
<feature type="coiled-coil region" evidence="1">
    <location>
        <begin position="261"/>
        <end position="288"/>
    </location>
</feature>
<evidence type="ECO:0000256" key="2">
    <source>
        <dbReference type="SAM" id="SignalP"/>
    </source>
</evidence>
<feature type="signal peptide" evidence="2">
    <location>
        <begin position="1"/>
        <end position="21"/>
    </location>
</feature>
<protein>
    <submittedName>
        <fullName evidence="3">Uncharacterized protein</fullName>
    </submittedName>
</protein>
<name>A0A9N9TMT2_PHYSR</name>
<dbReference type="PANTHER" id="PTHR11008:SF9">
    <property type="entry name" value="PROTEIN TAKEOUT-LIKE PROTEIN"/>
    <property type="match status" value="1"/>
</dbReference>
<keyword evidence="1" id="KW-0175">Coiled coil</keyword>
<dbReference type="PANTHER" id="PTHR11008">
    <property type="entry name" value="PROTEIN TAKEOUT-LIKE PROTEIN"/>
    <property type="match status" value="1"/>
</dbReference>
<evidence type="ECO:0000313" key="4">
    <source>
        <dbReference type="Proteomes" id="UP001153712"/>
    </source>
</evidence>
<accession>A0A9N9TMT2</accession>
<evidence type="ECO:0000313" key="3">
    <source>
        <dbReference type="EMBL" id="CAG9858337.1"/>
    </source>
</evidence>
<gene>
    <name evidence="3" type="ORF">PHYEVI_LOCUS4727</name>
</gene>
<keyword evidence="2" id="KW-0732">Signal</keyword>
<keyword evidence="4" id="KW-1185">Reference proteome</keyword>
<dbReference type="OrthoDB" id="6781046at2759"/>